<evidence type="ECO:0000256" key="1">
    <source>
        <dbReference type="ARBA" id="ARBA00023224"/>
    </source>
</evidence>
<feature type="non-terminal residue" evidence="5">
    <location>
        <position position="321"/>
    </location>
</feature>
<keyword evidence="3" id="KW-1133">Transmembrane helix</keyword>
<evidence type="ECO:0000259" key="4">
    <source>
        <dbReference type="PROSITE" id="PS50111"/>
    </source>
</evidence>
<name>K6FI26_9BACT</name>
<organism evidence="5 6">
    <name type="scientific">Solidesulfovibrio magneticus str. Maddingley MBC34</name>
    <dbReference type="NCBI Taxonomy" id="1206767"/>
    <lineage>
        <taxon>Bacteria</taxon>
        <taxon>Pseudomonadati</taxon>
        <taxon>Thermodesulfobacteriota</taxon>
        <taxon>Desulfovibrionia</taxon>
        <taxon>Desulfovibrionales</taxon>
        <taxon>Desulfovibrionaceae</taxon>
        <taxon>Solidesulfovibrio</taxon>
    </lineage>
</organism>
<reference evidence="5 6" key="1">
    <citation type="submission" date="2012-07" db="EMBL/GenBank/DDBJ databases">
        <title>Draft genome sequence of Desulfovibrio magneticus str. Maddingley MBC34 obtained from a metagenomic sequence of a methanogenic enrichment isolated from coal-seam formation water in Victoria, Australia.</title>
        <authorList>
            <person name="Greenfield P."/>
            <person name="Hendry P."/>
            <person name="Li D."/>
            <person name="Rosewarne C.P."/>
            <person name="Tran-Dinh N."/>
            <person name="Elbourne L.D.H."/>
            <person name="Paulsen I.T."/>
            <person name="Midgley D.J."/>
        </authorList>
    </citation>
    <scope>NUCLEOTIDE SEQUENCE [LARGE SCALE GENOMIC DNA]</scope>
    <source>
        <strain evidence="6">Maddingley MBC34</strain>
    </source>
</reference>
<dbReference type="PANTHER" id="PTHR32089:SF112">
    <property type="entry name" value="LYSOZYME-LIKE PROTEIN-RELATED"/>
    <property type="match status" value="1"/>
</dbReference>
<accession>K6FI26</accession>
<evidence type="ECO:0000313" key="6">
    <source>
        <dbReference type="Proteomes" id="UP000006272"/>
    </source>
</evidence>
<dbReference type="PANTHER" id="PTHR32089">
    <property type="entry name" value="METHYL-ACCEPTING CHEMOTAXIS PROTEIN MCPB"/>
    <property type="match status" value="1"/>
</dbReference>
<dbReference type="AlphaFoldDB" id="K6FI26"/>
<dbReference type="InterPro" id="IPR004089">
    <property type="entry name" value="MCPsignal_dom"/>
</dbReference>
<dbReference type="Gene3D" id="1.10.287.950">
    <property type="entry name" value="Methyl-accepting chemotaxis protein"/>
    <property type="match status" value="1"/>
</dbReference>
<dbReference type="EMBL" id="ALAO01000267">
    <property type="protein sequence ID" value="EKO38252.1"/>
    <property type="molecule type" value="Genomic_DNA"/>
</dbReference>
<evidence type="ECO:0000256" key="2">
    <source>
        <dbReference type="PROSITE-ProRule" id="PRU00284"/>
    </source>
</evidence>
<keyword evidence="1 2" id="KW-0807">Transducer</keyword>
<feature type="transmembrane region" description="Helical" evidence="3">
    <location>
        <begin position="76"/>
        <end position="99"/>
    </location>
</feature>
<evidence type="ECO:0000256" key="3">
    <source>
        <dbReference type="SAM" id="Phobius"/>
    </source>
</evidence>
<keyword evidence="3" id="KW-0812">Transmembrane</keyword>
<protein>
    <recommendedName>
        <fullName evidence="4">Methyl-accepting transducer domain-containing protein</fullName>
    </recommendedName>
</protein>
<dbReference type="SUPFAM" id="SSF58104">
    <property type="entry name" value="Methyl-accepting chemotaxis protein (MCP) signaling domain"/>
    <property type="match status" value="1"/>
</dbReference>
<gene>
    <name evidence="5" type="ORF">B193_3054</name>
</gene>
<keyword evidence="3" id="KW-0472">Membrane</keyword>
<sequence>MRLSLQLRLTLTTIVGFALVVLAANVAVSWRLSDLTGTAREQVAKVRRDLGSAEASAAKADLESLDAALAALPGQAAVVSVGAGGACAVGIVLVFLALIGRHLMRPLDMLAGYADDARQGRAEPLPDDPRFIGRLGRLRDSLQALVAAQASQLALVRDHAAEADAQAAAAEKASREARLAVKKDEVRRQGMLGAGETLEGVADSIKQATGSLRQDARDVSAGAEEQKTRVDDTAADVDVMVEATVAVARAAEQAAGAAEEARRRAAAGAAVVDDSVAAIGRVSTLAAALKDNMAGLGRQAESIGQVMTVISDIADQTNLLA</sequence>
<evidence type="ECO:0000313" key="5">
    <source>
        <dbReference type="EMBL" id="EKO38252.1"/>
    </source>
</evidence>
<proteinExistence type="predicted"/>
<comment type="caution">
    <text evidence="5">The sequence shown here is derived from an EMBL/GenBank/DDBJ whole genome shotgun (WGS) entry which is preliminary data.</text>
</comment>
<dbReference type="Proteomes" id="UP000006272">
    <property type="component" value="Unassembled WGS sequence"/>
</dbReference>
<dbReference type="PROSITE" id="PS50111">
    <property type="entry name" value="CHEMOTAXIS_TRANSDUC_2"/>
    <property type="match status" value="1"/>
</dbReference>
<dbReference type="GO" id="GO:0007165">
    <property type="term" value="P:signal transduction"/>
    <property type="evidence" value="ECO:0007669"/>
    <property type="project" value="UniProtKB-KW"/>
</dbReference>
<feature type="domain" description="Methyl-accepting transducer" evidence="4">
    <location>
        <begin position="201"/>
        <end position="321"/>
    </location>
</feature>
<dbReference type="GO" id="GO:0016020">
    <property type="term" value="C:membrane"/>
    <property type="evidence" value="ECO:0007669"/>
    <property type="project" value="InterPro"/>
</dbReference>